<protein>
    <submittedName>
        <fullName evidence="1">Uncharacterized protein</fullName>
    </submittedName>
</protein>
<dbReference type="EMBL" id="CP002390">
    <property type="protein sequence ID" value="EFE28628.1"/>
    <property type="molecule type" value="Genomic_DNA"/>
</dbReference>
<dbReference type="STRING" id="546269.HMPREF0389_00545"/>
<keyword evidence="2" id="KW-1185">Reference proteome</keyword>
<accession>D6GSI7</accession>
<name>D6GSI7_FILAD</name>
<reference evidence="2" key="1">
    <citation type="submission" date="2010-12" db="EMBL/GenBank/DDBJ databases">
        <title>The genome sequence of Filifactor alocis strain ATCC 35896.</title>
        <authorList>
            <consortium name="The Broad Institute Genome Sequencing Platform"/>
            <person name="Ward D."/>
            <person name="Earl A."/>
            <person name="Feldgarden M."/>
            <person name="Young S.K."/>
            <person name="Gargeya S."/>
            <person name="Zeng Q."/>
            <person name="Alvarado L."/>
            <person name="Berlin A."/>
            <person name="Bochicchio J."/>
            <person name="Chapman S.B."/>
            <person name="Chen Z."/>
            <person name="Freedman E."/>
            <person name="Gellesch M."/>
            <person name="Goldberg J."/>
            <person name="Griggs A."/>
            <person name="Gujja S."/>
            <person name="Heilman E."/>
            <person name="Heiman D."/>
            <person name="Howarth C."/>
            <person name="Mehta T."/>
            <person name="Neiman D."/>
            <person name="Pearson M."/>
            <person name="Roberts A."/>
            <person name="Saif S."/>
            <person name="Shea T."/>
            <person name="Shenoy N."/>
            <person name="Sisk P."/>
            <person name="Stolte C."/>
            <person name="Sykes S."/>
            <person name="White J."/>
            <person name="Yandava C."/>
            <person name="Izard J."/>
            <person name="Blanton J.M."/>
            <person name="Baranova O.V."/>
            <person name="Tanner A.C."/>
            <person name="Dewhirst F.E."/>
            <person name="Haas B."/>
            <person name="Nusbaum C."/>
            <person name="Birren B."/>
        </authorList>
    </citation>
    <scope>NUCLEOTIDE SEQUENCE [LARGE SCALE GENOMIC DNA]</scope>
    <source>
        <strain evidence="2">ATCC 35896 / D40 B5</strain>
    </source>
</reference>
<gene>
    <name evidence="1" type="ordered locus">HMPREF0389_00545</name>
</gene>
<dbReference type="eggNOG" id="ENOG5033MU9">
    <property type="taxonomic scope" value="Bacteria"/>
</dbReference>
<dbReference type="KEGG" id="faa:HMPREF0389_00545"/>
<sequence>MMKEKVLSMEENNYTKVIGLRGYYFIKSYEKPKKNKVKIRKILEETVRKVFRNRDCSVVVFFEETEKEILITPDSPTEEIVKYLGKSFLPK</sequence>
<proteinExistence type="predicted"/>
<evidence type="ECO:0000313" key="1">
    <source>
        <dbReference type="EMBL" id="EFE28628.1"/>
    </source>
</evidence>
<dbReference type="Proteomes" id="UP000007468">
    <property type="component" value="Chromosome"/>
</dbReference>
<dbReference type="AlphaFoldDB" id="D6GSI7"/>
<organism evidence="1 2">
    <name type="scientific">Filifactor alocis (strain ATCC 35896 / CCUG 47790 / D40 B5)</name>
    <name type="common">Fusobacterium alocis</name>
    <dbReference type="NCBI Taxonomy" id="546269"/>
    <lineage>
        <taxon>Bacteria</taxon>
        <taxon>Bacillati</taxon>
        <taxon>Bacillota</taxon>
        <taxon>Clostridia</taxon>
        <taxon>Peptostreptococcales</taxon>
        <taxon>Filifactoraceae</taxon>
        <taxon>Filifactor</taxon>
    </lineage>
</organism>
<evidence type="ECO:0000313" key="2">
    <source>
        <dbReference type="Proteomes" id="UP000007468"/>
    </source>
</evidence>